<name>A0A2N5ZC13_MUIH1</name>
<accession>A0A2N5ZC13</accession>
<keyword evidence="1" id="KW-0472">Membrane</keyword>
<dbReference type="EMBL" id="PKTG01000122">
    <property type="protein sequence ID" value="PLX16206.1"/>
    <property type="molecule type" value="Genomic_DNA"/>
</dbReference>
<protein>
    <submittedName>
        <fullName evidence="2">Uncharacterized protein</fullName>
    </submittedName>
</protein>
<keyword evidence="1" id="KW-0812">Transmembrane</keyword>
<feature type="transmembrane region" description="Helical" evidence="1">
    <location>
        <begin position="53"/>
        <end position="74"/>
    </location>
</feature>
<keyword evidence="1" id="KW-1133">Transmembrane helix</keyword>
<dbReference type="AlphaFoldDB" id="A0A2N5ZC13"/>
<comment type="caution">
    <text evidence="2">The sequence shown here is derived from an EMBL/GenBank/DDBJ whole genome shotgun (WGS) entry which is preliminary data.</text>
</comment>
<sequence>MIKGSLDIKKRLYRDFSFKIGHSYSLTLYGGFFFDHLDATLGKASRSYSTYGFSFQIASLLLGKIPYNLSFYILKDEDR</sequence>
<evidence type="ECO:0000313" key="2">
    <source>
        <dbReference type="EMBL" id="PLX16206.1"/>
    </source>
</evidence>
<evidence type="ECO:0000313" key="3">
    <source>
        <dbReference type="Proteomes" id="UP000234857"/>
    </source>
</evidence>
<evidence type="ECO:0000256" key="1">
    <source>
        <dbReference type="SAM" id="Phobius"/>
    </source>
</evidence>
<reference evidence="2 3" key="1">
    <citation type="submission" date="2017-11" db="EMBL/GenBank/DDBJ databases">
        <title>Genome-resolved metagenomics identifies genetic mobility, metabolic interactions, and unexpected diversity in perchlorate-reducing communities.</title>
        <authorList>
            <person name="Barnum T.P."/>
            <person name="Figueroa I.A."/>
            <person name="Carlstrom C.I."/>
            <person name="Lucas L.N."/>
            <person name="Engelbrektson A.L."/>
            <person name="Coates J.D."/>
        </authorList>
    </citation>
    <scope>NUCLEOTIDE SEQUENCE [LARGE SCALE GENOMIC DNA]</scope>
    <source>
        <strain evidence="2">BM706</strain>
    </source>
</reference>
<organism evidence="2 3">
    <name type="scientific">Muiribacterium halophilum</name>
    <dbReference type="NCBI Taxonomy" id="2053465"/>
    <lineage>
        <taxon>Bacteria</taxon>
        <taxon>Candidatus Muiribacteriota</taxon>
        <taxon>Candidatus Muiribacteriia</taxon>
        <taxon>Candidatus Muiribacteriales</taxon>
        <taxon>Candidatus Muiribacteriaceae</taxon>
        <taxon>Candidatus Muiribacterium</taxon>
    </lineage>
</organism>
<dbReference type="Proteomes" id="UP000234857">
    <property type="component" value="Unassembled WGS sequence"/>
</dbReference>
<gene>
    <name evidence="2" type="ORF">C0601_11335</name>
</gene>
<proteinExistence type="predicted"/>
<feature type="transmembrane region" description="Helical" evidence="1">
    <location>
        <begin position="12"/>
        <end position="33"/>
    </location>
</feature>